<keyword evidence="4" id="KW-0929">Antimicrobial</keyword>
<dbReference type="OMA" id="CAWAYPN"/>
<keyword evidence="6" id="KW-0391">Immunity</keyword>
<keyword evidence="11" id="KW-1185">Reference proteome</keyword>
<evidence type="ECO:0000256" key="8">
    <source>
        <dbReference type="SAM" id="SignalP"/>
    </source>
</evidence>
<dbReference type="OrthoDB" id="8117451at2759"/>
<organism evidence="10 11">
    <name type="scientific">Drosophila navojoa</name>
    <name type="common">Fruit fly</name>
    <dbReference type="NCBI Taxonomy" id="7232"/>
    <lineage>
        <taxon>Eukaryota</taxon>
        <taxon>Metazoa</taxon>
        <taxon>Ecdysozoa</taxon>
        <taxon>Arthropoda</taxon>
        <taxon>Hexapoda</taxon>
        <taxon>Insecta</taxon>
        <taxon>Pterygota</taxon>
        <taxon>Neoptera</taxon>
        <taxon>Endopterygota</taxon>
        <taxon>Diptera</taxon>
        <taxon>Brachycera</taxon>
        <taxon>Muscomorpha</taxon>
        <taxon>Ephydroidea</taxon>
        <taxon>Drosophilidae</taxon>
        <taxon>Drosophila</taxon>
    </lineage>
</organism>
<evidence type="ECO:0000256" key="2">
    <source>
        <dbReference type="ARBA" id="ARBA00007550"/>
    </source>
</evidence>
<name>A0A484BGG0_DRONA</name>
<comment type="subcellular location">
    <subcellularLocation>
        <location evidence="1">Secreted</location>
    </subcellularLocation>
</comment>
<evidence type="ECO:0000256" key="7">
    <source>
        <dbReference type="ARBA" id="ARBA00023022"/>
    </source>
</evidence>
<gene>
    <name evidence="10" type="ORF">AWZ03_005638</name>
</gene>
<dbReference type="GO" id="GO:0005576">
    <property type="term" value="C:extracellular region"/>
    <property type="evidence" value="ECO:0007669"/>
    <property type="project" value="UniProtKB-SubCell"/>
</dbReference>
<comment type="caution">
    <text evidence="10">The sequence shown here is derived from an EMBL/GenBank/DDBJ whole genome shotgun (WGS) entry which is preliminary data.</text>
</comment>
<evidence type="ECO:0000256" key="3">
    <source>
        <dbReference type="ARBA" id="ARBA00022525"/>
    </source>
</evidence>
<comment type="similarity">
    <text evidence="2">Belongs to the attacin/sarcotoxin-2 family.</text>
</comment>
<dbReference type="EMBL" id="LSRL02000038">
    <property type="protein sequence ID" value="TDG47857.1"/>
    <property type="molecule type" value="Genomic_DNA"/>
</dbReference>
<feature type="chain" id="PRO_5019856322" description="Attacin C-terminal domain-containing protein" evidence="8">
    <location>
        <begin position="20"/>
        <end position="143"/>
    </location>
</feature>
<evidence type="ECO:0000313" key="10">
    <source>
        <dbReference type="EMBL" id="TDG47857.1"/>
    </source>
</evidence>
<keyword evidence="3" id="KW-0964">Secreted</keyword>
<sequence>MKQNLSLLLLLGFLACAWAYPNPDSLSLAAVDQVDLSESDNPFVQSQLEWQPDEQDPLLLEEGEREEAELEQLLRTRRQLNVQGGGSPRQGFDLSINGRAPVWQSPNGRHSLDATGQYSQHLGGPYGNSRPNWGAGAMYTFRF</sequence>
<keyword evidence="5" id="KW-0399">Innate immunity</keyword>
<keyword evidence="7" id="KW-0044">Antibiotic</keyword>
<evidence type="ECO:0000256" key="5">
    <source>
        <dbReference type="ARBA" id="ARBA00022588"/>
    </source>
</evidence>
<dbReference type="STRING" id="7232.A0A484BGG0"/>
<dbReference type="KEGG" id="dnv:108653344"/>
<dbReference type="Pfam" id="PF03769">
    <property type="entry name" value="Attacin_C"/>
    <property type="match status" value="1"/>
</dbReference>
<proteinExistence type="inferred from homology"/>
<keyword evidence="8" id="KW-0732">Signal</keyword>
<evidence type="ECO:0000256" key="6">
    <source>
        <dbReference type="ARBA" id="ARBA00022859"/>
    </source>
</evidence>
<evidence type="ECO:0000256" key="1">
    <source>
        <dbReference type="ARBA" id="ARBA00004613"/>
    </source>
</evidence>
<evidence type="ECO:0000259" key="9">
    <source>
        <dbReference type="Pfam" id="PF03769"/>
    </source>
</evidence>
<dbReference type="InterPro" id="IPR005521">
    <property type="entry name" value="Attacin_C"/>
</dbReference>
<accession>A0A484BGG0</accession>
<evidence type="ECO:0000313" key="11">
    <source>
        <dbReference type="Proteomes" id="UP000295192"/>
    </source>
</evidence>
<evidence type="ECO:0000256" key="4">
    <source>
        <dbReference type="ARBA" id="ARBA00022529"/>
    </source>
</evidence>
<dbReference type="AlphaFoldDB" id="A0A484BGG0"/>
<dbReference type="GO" id="GO:0042742">
    <property type="term" value="P:defense response to bacterium"/>
    <property type="evidence" value="ECO:0007669"/>
    <property type="project" value="UniProtKB-KW"/>
</dbReference>
<dbReference type="GO" id="GO:0045087">
    <property type="term" value="P:innate immune response"/>
    <property type="evidence" value="ECO:0007669"/>
    <property type="project" value="UniProtKB-KW"/>
</dbReference>
<reference evidence="10 11" key="1">
    <citation type="journal article" date="2019" name="J. Hered.">
        <title>An Improved Genome Assembly for Drosophila navojoa, the Basal Species in the mojavensis Cluster.</title>
        <authorList>
            <person name="Vanderlinde T."/>
            <person name="Dupim E.G."/>
            <person name="Nazario-Yepiz N.O."/>
            <person name="Carvalho A.B."/>
        </authorList>
    </citation>
    <scope>NUCLEOTIDE SEQUENCE [LARGE SCALE GENOMIC DNA]</scope>
    <source>
        <strain evidence="10">Navoj_Jal97</strain>
        <tissue evidence="10">Whole organism</tissue>
    </source>
</reference>
<protein>
    <recommendedName>
        <fullName evidence="9">Attacin C-terminal domain-containing protein</fullName>
    </recommendedName>
</protein>
<dbReference type="Proteomes" id="UP000295192">
    <property type="component" value="Unassembled WGS sequence"/>
</dbReference>
<feature type="domain" description="Attacin C-terminal" evidence="9">
    <location>
        <begin position="93"/>
        <end position="143"/>
    </location>
</feature>
<dbReference type="PROSITE" id="PS51257">
    <property type="entry name" value="PROKAR_LIPOPROTEIN"/>
    <property type="match status" value="1"/>
</dbReference>
<feature type="signal peptide" evidence="8">
    <location>
        <begin position="1"/>
        <end position="19"/>
    </location>
</feature>